<evidence type="ECO:0008006" key="11">
    <source>
        <dbReference type="Google" id="ProtNLM"/>
    </source>
</evidence>
<sequence length="709" mass="78523">MDEMLLGTLDGISNAQHFTAAVSESQEENTNAGDRPSGPSSRLSEKDRYSKANQKDINNEQHGDAVVPESQLANKDVKDGHVVINPEPPRQLACSSGSQATSKASELHGEMNMESEPLTSEPKQMPAFDSSKNSRKRSKKVDIKNKASRKKQKVNNVPVSYHAIGQHMECTTKNPAVHLIFNDEEQIGAANVEKISLNLLPRNNSDNNEGTGKEVPVNDNNNDQDVVSIGSTEMIVPEKPPKRQHISLNLLPGNNSDKNEGTEKQVPVNNNKNDQDGISIGSTEMIVQEKPPKRQRILLNLLPGNDSGKNEGAEKQVPINNNNNDQDGVSIGSTEMIVQEKPPKRQQILLNLLPGNDSGKNEGAEKQLQAWSIEHKTRKEHAKDLTPLQDDQNDDTCRLCGDGGELICCDNCPASYHQDCLPCQDIPDGSWYCYGCLCDICGEVINLEELGSSLPALECSQCEQQYHVKCISGMFLCNEEGGPCAWFCGRRCQQIYMNLCSRVGMPDHINDGFSCTVLRNNGDQNISKDADIALLAECNMKLVIALRIMEECFLPIIDPRTGIDIMPSILYNWRSEFVHLDYKGFYTVVLENDDNIISVASIRLHGTLVAEMPLVATCRDDCQQGMCKRLMDYIEEMLKSLKVEMLLLSAIPNLVDTWTSTFGFELIDDRDKKKLSKLRLVSVPGTALLKRNLSDCSDTDAGQLPFPKP</sequence>
<evidence type="ECO:0000313" key="10">
    <source>
        <dbReference type="Proteomes" id="UP000729402"/>
    </source>
</evidence>
<gene>
    <name evidence="9" type="ORF">GUJ93_ZPchr0013g36768</name>
</gene>
<dbReference type="Proteomes" id="UP000729402">
    <property type="component" value="Unassembled WGS sequence"/>
</dbReference>
<evidence type="ECO:0000259" key="7">
    <source>
        <dbReference type="PROSITE" id="PS50081"/>
    </source>
</evidence>
<evidence type="ECO:0000259" key="6">
    <source>
        <dbReference type="PROSITE" id="PS50016"/>
    </source>
</evidence>
<feature type="compositionally biased region" description="Polar residues" evidence="5">
    <location>
        <begin position="21"/>
        <end position="42"/>
    </location>
</feature>
<reference evidence="9" key="1">
    <citation type="journal article" date="2021" name="bioRxiv">
        <title>Whole Genome Assembly and Annotation of Northern Wild Rice, Zizania palustris L., Supports a Whole Genome Duplication in the Zizania Genus.</title>
        <authorList>
            <person name="Haas M."/>
            <person name="Kono T."/>
            <person name="Macchietto M."/>
            <person name="Millas R."/>
            <person name="McGilp L."/>
            <person name="Shao M."/>
            <person name="Duquette J."/>
            <person name="Hirsch C.N."/>
            <person name="Kimball J."/>
        </authorList>
    </citation>
    <scope>NUCLEOTIDE SEQUENCE</scope>
    <source>
        <tissue evidence="9">Fresh leaf tissue</tissue>
    </source>
</reference>
<dbReference type="Pfam" id="PF00628">
    <property type="entry name" value="PHD"/>
    <property type="match status" value="1"/>
</dbReference>
<evidence type="ECO:0000256" key="2">
    <source>
        <dbReference type="ARBA" id="ARBA00022771"/>
    </source>
</evidence>
<dbReference type="GO" id="GO:0016747">
    <property type="term" value="F:acyltransferase activity, transferring groups other than amino-acyl groups"/>
    <property type="evidence" value="ECO:0007669"/>
    <property type="project" value="InterPro"/>
</dbReference>
<reference evidence="9" key="2">
    <citation type="submission" date="2021-02" db="EMBL/GenBank/DDBJ databases">
        <authorList>
            <person name="Kimball J.A."/>
            <person name="Haas M.W."/>
            <person name="Macchietto M."/>
            <person name="Kono T."/>
            <person name="Duquette J."/>
            <person name="Shao M."/>
        </authorList>
    </citation>
    <scope>NUCLEOTIDE SEQUENCE</scope>
    <source>
        <tissue evidence="9">Fresh leaf tissue</tissue>
    </source>
</reference>
<dbReference type="InterPro" id="IPR000182">
    <property type="entry name" value="GNAT_dom"/>
</dbReference>
<feature type="region of interest" description="Disordered" evidence="5">
    <location>
        <begin position="303"/>
        <end position="326"/>
    </location>
</feature>
<dbReference type="InterPro" id="IPR019787">
    <property type="entry name" value="Znf_PHD-finger"/>
</dbReference>
<dbReference type="EMBL" id="JAAALK010000079">
    <property type="protein sequence ID" value="KAG8100748.1"/>
    <property type="molecule type" value="Genomic_DNA"/>
</dbReference>
<proteinExistence type="predicted"/>
<feature type="compositionally biased region" description="Polar residues" evidence="5">
    <location>
        <begin position="93"/>
        <end position="104"/>
    </location>
</feature>
<keyword evidence="2 4" id="KW-0863">Zinc-finger</keyword>
<evidence type="ECO:0000256" key="5">
    <source>
        <dbReference type="SAM" id="MobiDB-lite"/>
    </source>
</evidence>
<dbReference type="InterPro" id="IPR001965">
    <property type="entry name" value="Znf_PHD"/>
</dbReference>
<dbReference type="PROSITE" id="PS51186">
    <property type="entry name" value="GNAT"/>
    <property type="match status" value="1"/>
</dbReference>
<organism evidence="9 10">
    <name type="scientific">Zizania palustris</name>
    <name type="common">Northern wild rice</name>
    <dbReference type="NCBI Taxonomy" id="103762"/>
    <lineage>
        <taxon>Eukaryota</taxon>
        <taxon>Viridiplantae</taxon>
        <taxon>Streptophyta</taxon>
        <taxon>Embryophyta</taxon>
        <taxon>Tracheophyta</taxon>
        <taxon>Spermatophyta</taxon>
        <taxon>Magnoliopsida</taxon>
        <taxon>Liliopsida</taxon>
        <taxon>Poales</taxon>
        <taxon>Poaceae</taxon>
        <taxon>BOP clade</taxon>
        <taxon>Oryzoideae</taxon>
        <taxon>Oryzeae</taxon>
        <taxon>Zizaniinae</taxon>
        <taxon>Zizania</taxon>
    </lineage>
</organism>
<keyword evidence="10" id="KW-1185">Reference proteome</keyword>
<feature type="region of interest" description="Disordered" evidence="5">
    <location>
        <begin position="200"/>
        <end position="277"/>
    </location>
</feature>
<accession>A0A8J5X0A8</accession>
<dbReference type="PANTHER" id="PTHR46508">
    <property type="entry name" value="PHD FINGER FAMILY PROTEIN"/>
    <property type="match status" value="1"/>
</dbReference>
<dbReference type="PANTHER" id="PTHR46508:SF28">
    <property type="entry name" value="PHD-TYPE DOMAIN-CONTAINING PROTEIN"/>
    <property type="match status" value="1"/>
</dbReference>
<keyword evidence="1" id="KW-0479">Metal-binding</keyword>
<evidence type="ECO:0000256" key="3">
    <source>
        <dbReference type="ARBA" id="ARBA00022833"/>
    </source>
</evidence>
<dbReference type="AlphaFoldDB" id="A0A8J5X0A8"/>
<feature type="compositionally biased region" description="Low complexity" evidence="5">
    <location>
        <begin position="215"/>
        <end position="227"/>
    </location>
</feature>
<feature type="domain" description="N-acetyltransferase" evidence="8">
    <location>
        <begin position="530"/>
        <end position="694"/>
    </location>
</feature>
<evidence type="ECO:0000259" key="8">
    <source>
        <dbReference type="PROSITE" id="PS51186"/>
    </source>
</evidence>
<dbReference type="Pfam" id="PF23209">
    <property type="entry name" value="IDM1_C"/>
    <property type="match status" value="1"/>
</dbReference>
<feature type="compositionally biased region" description="Basic and acidic residues" evidence="5">
    <location>
        <begin position="43"/>
        <end position="63"/>
    </location>
</feature>
<dbReference type="GO" id="GO:0008270">
    <property type="term" value="F:zinc ion binding"/>
    <property type="evidence" value="ECO:0007669"/>
    <property type="project" value="UniProtKB-KW"/>
</dbReference>
<dbReference type="CDD" id="cd15532">
    <property type="entry name" value="PHD2_CHD_II"/>
    <property type="match status" value="1"/>
</dbReference>
<dbReference type="CDD" id="cd00029">
    <property type="entry name" value="C1"/>
    <property type="match status" value="1"/>
</dbReference>
<evidence type="ECO:0000256" key="1">
    <source>
        <dbReference type="ARBA" id="ARBA00022723"/>
    </source>
</evidence>
<feature type="domain" description="Phorbol-ester/DAG-type" evidence="7">
    <location>
        <begin position="438"/>
        <end position="477"/>
    </location>
</feature>
<feature type="domain" description="PHD-type" evidence="6">
    <location>
        <begin position="394"/>
        <end position="439"/>
    </location>
</feature>
<dbReference type="InterPro" id="IPR056511">
    <property type="entry name" value="IDM1_C"/>
</dbReference>
<dbReference type="PROSITE" id="PS50081">
    <property type="entry name" value="ZF_DAG_PE_2"/>
    <property type="match status" value="1"/>
</dbReference>
<name>A0A8J5X0A8_ZIZPA</name>
<protein>
    <recommendedName>
        <fullName evidence="11">PHD-type domain-containing protein</fullName>
    </recommendedName>
</protein>
<feature type="compositionally biased region" description="Polar residues" evidence="5">
    <location>
        <begin position="201"/>
        <end position="210"/>
    </location>
</feature>
<evidence type="ECO:0000313" key="9">
    <source>
        <dbReference type="EMBL" id="KAG8100748.1"/>
    </source>
</evidence>
<dbReference type="SMART" id="SM00249">
    <property type="entry name" value="PHD"/>
    <property type="match status" value="2"/>
</dbReference>
<dbReference type="InterPro" id="IPR002219">
    <property type="entry name" value="PKC_DAG/PE"/>
</dbReference>
<evidence type="ECO:0000256" key="4">
    <source>
        <dbReference type="PROSITE-ProRule" id="PRU00146"/>
    </source>
</evidence>
<comment type="caution">
    <text evidence="9">The sequence shown here is derived from an EMBL/GenBank/DDBJ whole genome shotgun (WGS) entry which is preliminary data.</text>
</comment>
<dbReference type="PROSITE" id="PS50016">
    <property type="entry name" value="ZF_PHD_2"/>
    <property type="match status" value="1"/>
</dbReference>
<keyword evidence="3" id="KW-0862">Zinc</keyword>
<dbReference type="OrthoDB" id="429143at2759"/>
<feature type="region of interest" description="Disordered" evidence="5">
    <location>
        <begin position="21"/>
        <end position="158"/>
    </location>
</feature>